<keyword evidence="2" id="KW-0812">Transmembrane</keyword>
<organism evidence="4 5">
    <name type="scientific">Aphidius gifuensis</name>
    <name type="common">Parasitoid wasp</name>
    <dbReference type="NCBI Taxonomy" id="684658"/>
    <lineage>
        <taxon>Eukaryota</taxon>
        <taxon>Metazoa</taxon>
        <taxon>Ecdysozoa</taxon>
        <taxon>Arthropoda</taxon>
        <taxon>Hexapoda</taxon>
        <taxon>Insecta</taxon>
        <taxon>Pterygota</taxon>
        <taxon>Neoptera</taxon>
        <taxon>Endopterygota</taxon>
        <taxon>Hymenoptera</taxon>
        <taxon>Apocrita</taxon>
        <taxon>Ichneumonoidea</taxon>
        <taxon>Braconidae</taxon>
        <taxon>Aphidiinae</taxon>
        <taxon>Aphidius</taxon>
    </lineage>
</organism>
<evidence type="ECO:0000256" key="3">
    <source>
        <dbReference type="SAM" id="SignalP"/>
    </source>
</evidence>
<keyword evidence="5" id="KW-1185">Reference proteome</keyword>
<feature type="chain" id="PRO_5032647200" evidence="3">
    <location>
        <begin position="31"/>
        <end position="309"/>
    </location>
</feature>
<dbReference type="Proteomes" id="UP000639338">
    <property type="component" value="Unassembled WGS sequence"/>
</dbReference>
<keyword evidence="3" id="KW-0732">Signal</keyword>
<keyword evidence="2" id="KW-1133">Transmembrane helix</keyword>
<keyword evidence="2" id="KW-0472">Membrane</keyword>
<feature type="region of interest" description="Disordered" evidence="1">
    <location>
        <begin position="211"/>
        <end position="292"/>
    </location>
</feature>
<sequence>MFDLVKLSRGARLFSLIVLQWLLLGLPVRGVPDPPELTTLEDMTGRGSKKFSDQCSEDRECGFRGSYCDPRTKKCFCREEFEVTNYLDKCGHPANVNETCFFTQQCEYRVPQTECRDRRCICRFEKIPLTRSDGYVECVAEQQADENLRYVNPAMISILVAMALMFIIICVVLRLFSKARYGENRSIFNTPNARLMNVSLLRDNNKLLHAQERRGSKVSQRAPSRQPSMGSLRAHSPNGSHPGAKNTQRVNRSSRIGSRRGSRGSGNGNPTSSSAPSTTIKTLKPSSNQNDPVIEDVTIEISDRDIQSF</sequence>
<feature type="compositionally biased region" description="Polar residues" evidence="1">
    <location>
        <begin position="217"/>
        <end position="229"/>
    </location>
</feature>
<dbReference type="AlphaFoldDB" id="A0A835CR71"/>
<accession>A0A835CR71</accession>
<name>A0A835CR71_APHGI</name>
<evidence type="ECO:0000256" key="1">
    <source>
        <dbReference type="SAM" id="MobiDB-lite"/>
    </source>
</evidence>
<evidence type="ECO:0000313" key="5">
    <source>
        <dbReference type="Proteomes" id="UP000639338"/>
    </source>
</evidence>
<feature type="compositionally biased region" description="Low complexity" evidence="1">
    <location>
        <begin position="268"/>
        <end position="280"/>
    </location>
</feature>
<dbReference type="EMBL" id="JACMRX010000004">
    <property type="protein sequence ID" value="KAF7990948.1"/>
    <property type="molecule type" value="Genomic_DNA"/>
</dbReference>
<evidence type="ECO:0000313" key="4">
    <source>
        <dbReference type="EMBL" id="KAF7990948.1"/>
    </source>
</evidence>
<reference evidence="4 5" key="1">
    <citation type="submission" date="2020-08" db="EMBL/GenBank/DDBJ databases">
        <title>Aphidius gifuensis genome sequencing and assembly.</title>
        <authorList>
            <person name="Du Z."/>
        </authorList>
    </citation>
    <scope>NUCLEOTIDE SEQUENCE [LARGE SCALE GENOMIC DNA]</scope>
    <source>
        <strain evidence="4">YNYX2018</strain>
        <tissue evidence="4">Adults</tissue>
    </source>
</reference>
<gene>
    <name evidence="4" type="ORF">HCN44_000753</name>
</gene>
<comment type="caution">
    <text evidence="4">The sequence shown here is derived from an EMBL/GenBank/DDBJ whole genome shotgun (WGS) entry which is preliminary data.</text>
</comment>
<dbReference type="OrthoDB" id="6610549at2759"/>
<feature type="transmembrane region" description="Helical" evidence="2">
    <location>
        <begin position="154"/>
        <end position="176"/>
    </location>
</feature>
<protein>
    <submittedName>
        <fullName evidence="4">Uncharacterized protein</fullName>
    </submittedName>
</protein>
<proteinExistence type="predicted"/>
<evidence type="ECO:0000256" key="2">
    <source>
        <dbReference type="SAM" id="Phobius"/>
    </source>
</evidence>
<feature type="signal peptide" evidence="3">
    <location>
        <begin position="1"/>
        <end position="30"/>
    </location>
</feature>